<dbReference type="PANTHER" id="PTHR43845">
    <property type="entry name" value="BLR5969 PROTEIN"/>
    <property type="match status" value="1"/>
</dbReference>
<dbReference type="EMBL" id="CAFBMH010000018">
    <property type="protein sequence ID" value="CAB4899172.1"/>
    <property type="molecule type" value="Genomic_DNA"/>
</dbReference>
<dbReference type="Gene3D" id="3.40.50.12780">
    <property type="entry name" value="N-terminal domain of ligase-like"/>
    <property type="match status" value="1"/>
</dbReference>
<evidence type="ECO:0000313" key="2">
    <source>
        <dbReference type="EMBL" id="CAB4747301.1"/>
    </source>
</evidence>
<dbReference type="PANTHER" id="PTHR43845:SF1">
    <property type="entry name" value="BLR5969 PROTEIN"/>
    <property type="match status" value="1"/>
</dbReference>
<dbReference type="SUPFAM" id="SSF56801">
    <property type="entry name" value="Acetyl-CoA synthetase-like"/>
    <property type="match status" value="1"/>
</dbReference>
<organism evidence="3">
    <name type="scientific">freshwater metagenome</name>
    <dbReference type="NCBI Taxonomy" id="449393"/>
    <lineage>
        <taxon>unclassified sequences</taxon>
        <taxon>metagenomes</taxon>
        <taxon>ecological metagenomes</taxon>
    </lineage>
</organism>
<dbReference type="AlphaFoldDB" id="A0A6J6YR05"/>
<reference evidence="3" key="1">
    <citation type="submission" date="2020-05" db="EMBL/GenBank/DDBJ databases">
        <authorList>
            <person name="Chiriac C."/>
            <person name="Salcher M."/>
            <person name="Ghai R."/>
            <person name="Kavagutti S V."/>
        </authorList>
    </citation>
    <scope>NUCLEOTIDE SEQUENCE</scope>
</reference>
<evidence type="ECO:0000313" key="4">
    <source>
        <dbReference type="EMBL" id="CAB4899172.1"/>
    </source>
</evidence>
<dbReference type="InterPro" id="IPR045851">
    <property type="entry name" value="AMP-bd_C_sf"/>
</dbReference>
<protein>
    <submittedName>
        <fullName evidence="3">Unannotated protein</fullName>
    </submittedName>
</protein>
<evidence type="ECO:0000259" key="1">
    <source>
        <dbReference type="Pfam" id="PF14535"/>
    </source>
</evidence>
<name>A0A6J6YR05_9ZZZZ</name>
<dbReference type="EMBL" id="CAEZYR010000054">
    <property type="protein sequence ID" value="CAB4747301.1"/>
    <property type="molecule type" value="Genomic_DNA"/>
</dbReference>
<proteinExistence type="predicted"/>
<accession>A0A6J6YR05</accession>
<evidence type="ECO:0000313" key="3">
    <source>
        <dbReference type="EMBL" id="CAB4811882.1"/>
    </source>
</evidence>
<dbReference type="InterPro" id="IPR042099">
    <property type="entry name" value="ANL_N_sf"/>
</dbReference>
<dbReference type="InterPro" id="IPR028154">
    <property type="entry name" value="AMP-dep_Lig_C"/>
</dbReference>
<sequence>MAQGIRRPHEAIDFAAIERMYPPPPEYFETAYFEDRETIERKQLARLIDRAWRAYEIPFHRNRWDAAGFHPSHLKTLDDLWKCPSYTVDDIRISIDNNPPYGDYQGVTPALATREPMRVYMSGGTTGKSRPTFYTAWDRMAGAVFTARALYQLGIRPGDVVLNSWAYSTHNGAMCFDEALYSWLNCVVLTTSTGNVTSTEKQVELAIQYGATAILTTGDYLFRIAEVARSLGYDPEKDLKIRALPNIGDADLLSSTFGAPYYRSYGFHEVQWVASECEMHDGLHIYEDGFIVQVVDVETGEPLPDGSLGSLCVTELYKTGTAQFRYNILDLSYLYPKGQCGCGSWLRKIGPFAGRGDNMVKLRGVNLWPEGVGEVACSVSGTLPDYFVTASRVNNRDELSIIVVSGRDSSQFADIQAEVERVLHGRFGLKISASVVRPGEIDHLTEFLTSPKPKRFKDERGG</sequence>
<dbReference type="Pfam" id="PF14535">
    <property type="entry name" value="AMP-binding_C_2"/>
    <property type="match status" value="1"/>
</dbReference>
<dbReference type="EMBL" id="CAFABA010000001">
    <property type="protein sequence ID" value="CAB4811882.1"/>
    <property type="molecule type" value="Genomic_DNA"/>
</dbReference>
<gene>
    <name evidence="2" type="ORF">UFOPK2754_01591</name>
    <name evidence="3" type="ORF">UFOPK3139_00042</name>
    <name evidence="4" type="ORF">UFOPK3543_00761</name>
</gene>
<dbReference type="Gene3D" id="3.30.300.30">
    <property type="match status" value="1"/>
</dbReference>
<feature type="domain" description="AMP-dependent ligase C-terminal" evidence="1">
    <location>
        <begin position="364"/>
        <end position="460"/>
    </location>
</feature>